<evidence type="ECO:0008006" key="5">
    <source>
        <dbReference type="Google" id="ProtNLM"/>
    </source>
</evidence>
<feature type="domain" description="DUF4216" evidence="1">
    <location>
        <begin position="284"/>
        <end position="357"/>
    </location>
</feature>
<reference evidence="3 4" key="1">
    <citation type="submission" date="2024-01" db="EMBL/GenBank/DDBJ databases">
        <title>The genomes of 5 underutilized Papilionoideae crops provide insights into root nodulation and disease resistanc.</title>
        <authorList>
            <person name="Yuan L."/>
        </authorList>
    </citation>
    <scope>NUCLEOTIDE SEQUENCE [LARGE SCALE GENOMIC DNA]</scope>
    <source>
        <strain evidence="3">ZHUSHIDOU_FW_LH</strain>
        <tissue evidence="3">Leaf</tissue>
    </source>
</reference>
<evidence type="ECO:0000259" key="2">
    <source>
        <dbReference type="Pfam" id="PF13960"/>
    </source>
</evidence>
<name>A0AAN9IHS6_CROPI</name>
<accession>A0AAN9IHS6</accession>
<dbReference type="PANTHER" id="PTHR48258:SF15">
    <property type="entry name" value="OS02G0543900 PROTEIN"/>
    <property type="match status" value="1"/>
</dbReference>
<evidence type="ECO:0000313" key="3">
    <source>
        <dbReference type="EMBL" id="KAK7281333.1"/>
    </source>
</evidence>
<protein>
    <recommendedName>
        <fullName evidence="5">DUF4218 domain-containing protein</fullName>
    </recommendedName>
</protein>
<gene>
    <name evidence="3" type="ORF">RIF29_09215</name>
</gene>
<dbReference type="Pfam" id="PF13960">
    <property type="entry name" value="DUF4218"/>
    <property type="match status" value="1"/>
</dbReference>
<keyword evidence="4" id="KW-1185">Reference proteome</keyword>
<sequence length="430" mass="50599">MEHDMQNLIHDVFAMHPLEEPFYDDGERNPEARENSDKFSQLVKENEQMLYPNCKFLLTLKSFVRNRAHPEGSIAEGYLANECLTFCSQYLSGVETRFNRPSRNDDDADSTLINDTTFLHPIGRPLGRKKQQKFTLRKRKRVRRTKLEKKELAQAHRYVLSNYDPVASFIQEHIGHLKRQARPRRLSQVELDKQHSQKFSDWFQQRIKRLDEQGSPQVTDELRWLARGPSEVVRRYTGYVINGSRFHTRSRERFLKTQNSGVVVKTKTTKDEINYYGTLTDIFKMDYSGKYEVVLFKCDWVDIKKGVKKDKFGMTMVNFNHLKHTGKDICDDPFVFASQAKKVFYIYDDRNKDWPVVLNAKVRDIYDMGDEESNVIEEIHEQPMHVTNEAAQNGNDLVRTAVDDDNDFFEVDADNHIGVNEEEEEWEEMF</sequence>
<dbReference type="InterPro" id="IPR025452">
    <property type="entry name" value="DUF4218"/>
</dbReference>
<feature type="domain" description="DUF4218" evidence="2">
    <location>
        <begin position="49"/>
        <end position="104"/>
    </location>
</feature>
<evidence type="ECO:0000313" key="4">
    <source>
        <dbReference type="Proteomes" id="UP001372338"/>
    </source>
</evidence>
<dbReference type="InterPro" id="IPR025312">
    <property type="entry name" value="DUF4216"/>
</dbReference>
<dbReference type="EMBL" id="JAYWIO010000002">
    <property type="protein sequence ID" value="KAK7281333.1"/>
    <property type="molecule type" value="Genomic_DNA"/>
</dbReference>
<evidence type="ECO:0000259" key="1">
    <source>
        <dbReference type="Pfam" id="PF13952"/>
    </source>
</evidence>
<dbReference type="Pfam" id="PF13952">
    <property type="entry name" value="DUF4216"/>
    <property type="match status" value="1"/>
</dbReference>
<comment type="caution">
    <text evidence="3">The sequence shown here is derived from an EMBL/GenBank/DDBJ whole genome shotgun (WGS) entry which is preliminary data.</text>
</comment>
<organism evidence="3 4">
    <name type="scientific">Crotalaria pallida</name>
    <name type="common">Smooth rattlebox</name>
    <name type="synonym">Crotalaria striata</name>
    <dbReference type="NCBI Taxonomy" id="3830"/>
    <lineage>
        <taxon>Eukaryota</taxon>
        <taxon>Viridiplantae</taxon>
        <taxon>Streptophyta</taxon>
        <taxon>Embryophyta</taxon>
        <taxon>Tracheophyta</taxon>
        <taxon>Spermatophyta</taxon>
        <taxon>Magnoliopsida</taxon>
        <taxon>eudicotyledons</taxon>
        <taxon>Gunneridae</taxon>
        <taxon>Pentapetalae</taxon>
        <taxon>rosids</taxon>
        <taxon>fabids</taxon>
        <taxon>Fabales</taxon>
        <taxon>Fabaceae</taxon>
        <taxon>Papilionoideae</taxon>
        <taxon>50 kb inversion clade</taxon>
        <taxon>genistoids sensu lato</taxon>
        <taxon>core genistoids</taxon>
        <taxon>Crotalarieae</taxon>
        <taxon>Crotalaria</taxon>
    </lineage>
</organism>
<proteinExistence type="predicted"/>
<dbReference type="Proteomes" id="UP001372338">
    <property type="component" value="Unassembled WGS sequence"/>
</dbReference>
<dbReference type="AlphaFoldDB" id="A0AAN9IHS6"/>
<dbReference type="PANTHER" id="PTHR48258">
    <property type="entry name" value="DUF4218 DOMAIN-CONTAINING PROTEIN-RELATED"/>
    <property type="match status" value="1"/>
</dbReference>